<evidence type="ECO:0000313" key="3">
    <source>
        <dbReference type="Proteomes" id="UP000095283"/>
    </source>
</evidence>
<keyword evidence="2" id="KW-1133">Transmembrane helix</keyword>
<protein>
    <submittedName>
        <fullName evidence="4">Uncharacterized protein</fullName>
    </submittedName>
</protein>
<name>A0A1I7XA35_HETBA</name>
<accession>A0A1I7XA35</accession>
<feature type="transmembrane region" description="Helical" evidence="2">
    <location>
        <begin position="99"/>
        <end position="123"/>
    </location>
</feature>
<keyword evidence="2" id="KW-0812">Transmembrane</keyword>
<dbReference type="WBParaSite" id="Hba_14456">
    <property type="protein sequence ID" value="Hba_14456"/>
    <property type="gene ID" value="Hba_14456"/>
</dbReference>
<evidence type="ECO:0000256" key="1">
    <source>
        <dbReference type="SAM" id="MobiDB-lite"/>
    </source>
</evidence>
<sequence>MGGKRGRSNLSSGQQERVRTHLFFSQQPERQHQKRKRRAQIKFTAHKLHQVTHKKDEMVQAGAGELDPSQWTGNQRVLHFGPMAQRDPYFYYYPKGWDILYPAHFGFFPYRTSLIYMGFHVMYDSPFWTWSSDRRLRPPPIQVAGPMLLFSGSLLVIIAVLYALITSSFFKLYLHHTKHHDEPARLTTITTMYQTSPPIFEKHPYQPLPPPAYPVLENKYAHSSIVRPHDEMKLYPPVYHSGVLDSHSVLENRRTGSIPHLESTVPLDSSASSGISVNPKKKFLLCCLASNEMHELSQLPMLFSESSCGAYFPSLRIFPISCNHLETVALSTPNCSASSSWVCDGFSSNNDFKASVFAVRGVTERCQ</sequence>
<feature type="region of interest" description="Disordered" evidence="1">
    <location>
        <begin position="1"/>
        <end position="36"/>
    </location>
</feature>
<dbReference type="Proteomes" id="UP000095283">
    <property type="component" value="Unplaced"/>
</dbReference>
<proteinExistence type="predicted"/>
<evidence type="ECO:0000256" key="2">
    <source>
        <dbReference type="SAM" id="Phobius"/>
    </source>
</evidence>
<organism evidence="3 4">
    <name type="scientific">Heterorhabditis bacteriophora</name>
    <name type="common">Entomopathogenic nematode worm</name>
    <dbReference type="NCBI Taxonomy" id="37862"/>
    <lineage>
        <taxon>Eukaryota</taxon>
        <taxon>Metazoa</taxon>
        <taxon>Ecdysozoa</taxon>
        <taxon>Nematoda</taxon>
        <taxon>Chromadorea</taxon>
        <taxon>Rhabditida</taxon>
        <taxon>Rhabditina</taxon>
        <taxon>Rhabditomorpha</taxon>
        <taxon>Strongyloidea</taxon>
        <taxon>Heterorhabditidae</taxon>
        <taxon>Heterorhabditis</taxon>
    </lineage>
</organism>
<keyword evidence="3" id="KW-1185">Reference proteome</keyword>
<evidence type="ECO:0000313" key="4">
    <source>
        <dbReference type="WBParaSite" id="Hba_14456"/>
    </source>
</evidence>
<feature type="transmembrane region" description="Helical" evidence="2">
    <location>
        <begin position="143"/>
        <end position="165"/>
    </location>
</feature>
<keyword evidence="2" id="KW-0472">Membrane</keyword>
<dbReference type="AlphaFoldDB" id="A0A1I7XA35"/>
<reference evidence="4" key="1">
    <citation type="submission" date="2016-11" db="UniProtKB">
        <authorList>
            <consortium name="WormBaseParasite"/>
        </authorList>
    </citation>
    <scope>IDENTIFICATION</scope>
</reference>